<dbReference type="AlphaFoldDB" id="A0A4Q1QQS9"/>
<evidence type="ECO:0000256" key="1">
    <source>
        <dbReference type="SAM" id="MobiDB-lite"/>
    </source>
</evidence>
<protein>
    <submittedName>
        <fullName evidence="2">Uncharacterized protein</fullName>
    </submittedName>
</protein>
<gene>
    <name evidence="2" type="ORF">EST54_31555</name>
</gene>
<dbReference type="EMBL" id="SDIF01000176">
    <property type="protein sequence ID" value="RXS58949.1"/>
    <property type="molecule type" value="Genomic_DNA"/>
</dbReference>
<reference evidence="2 3" key="1">
    <citation type="submission" date="2019-01" db="EMBL/GenBank/DDBJ databases">
        <title>Draft genome sequences of the type strain Streptomyces sioyaensis DSM 40032 and its novel strain, TM32, a thermotolerant antibiotics-producing actinobacterium.</title>
        <authorList>
            <person name="Nakaew N."/>
            <person name="Lumyong S."/>
            <person name="Sloan W.T."/>
            <person name="Sungthong R."/>
        </authorList>
    </citation>
    <scope>NUCLEOTIDE SEQUENCE [LARGE SCALE GENOMIC DNA]</scope>
    <source>
        <strain evidence="2 3">DSM 40032</strain>
    </source>
</reference>
<dbReference type="RefSeq" id="WP_129251122.1">
    <property type="nucleotide sequence ID" value="NZ_JABZEL010000009.1"/>
</dbReference>
<comment type="caution">
    <text evidence="2">The sequence shown here is derived from an EMBL/GenBank/DDBJ whole genome shotgun (WGS) entry which is preliminary data.</text>
</comment>
<organism evidence="2 3">
    <name type="scientific">Streptomyces sioyaensis</name>
    <dbReference type="NCBI Taxonomy" id="67364"/>
    <lineage>
        <taxon>Bacteria</taxon>
        <taxon>Bacillati</taxon>
        <taxon>Actinomycetota</taxon>
        <taxon>Actinomycetes</taxon>
        <taxon>Kitasatosporales</taxon>
        <taxon>Streptomycetaceae</taxon>
        <taxon>Streptomyces</taxon>
    </lineage>
</organism>
<keyword evidence="3" id="KW-1185">Reference proteome</keyword>
<evidence type="ECO:0000313" key="2">
    <source>
        <dbReference type="EMBL" id="RXS58949.1"/>
    </source>
</evidence>
<feature type="region of interest" description="Disordered" evidence="1">
    <location>
        <begin position="149"/>
        <end position="175"/>
    </location>
</feature>
<evidence type="ECO:0000313" key="3">
    <source>
        <dbReference type="Proteomes" id="UP000289482"/>
    </source>
</evidence>
<name>A0A4Q1QQS9_9ACTN</name>
<proteinExistence type="predicted"/>
<dbReference type="GeneID" id="95782432"/>
<dbReference type="Proteomes" id="UP000289482">
    <property type="component" value="Unassembled WGS sequence"/>
</dbReference>
<accession>A0A4Q1QQS9</accession>
<sequence length="283" mass="30845">MARQGRRVAAIDPGLPAGNRRLAEALRAMRPLLPPGLDTYTAIAAQAARDCNSERLSKATISRYFSGKLIAPGWFICWLHAEMQLGRHDGTPPPLEDLLTLQRSANNPTDCSGCNSLIKELGRSEAERLTATSRRWHLERALAECLDRDRRAGSGAGDQAHPASRRRPRSTLPVPYHRADRQDEVNDIRAADYITVRVSALASQQNHHEATATLSNAAAALPPGEVAAVVVSLRSREVDDEAETLLKGYARDQPANDIMSLACGLLKYGLFSDAEVLLRAAVK</sequence>